<dbReference type="KEGG" id="smo:SELMODRAFT_101399"/>
<evidence type="ECO:0000313" key="4">
    <source>
        <dbReference type="Proteomes" id="UP000001514"/>
    </source>
</evidence>
<keyword evidence="1" id="KW-0677">Repeat</keyword>
<evidence type="ECO:0000256" key="1">
    <source>
        <dbReference type="ARBA" id="ARBA00022737"/>
    </source>
</evidence>
<dbReference type="OrthoDB" id="496180at2759"/>
<dbReference type="InParanoid" id="D8RTC8"/>
<dbReference type="AlphaFoldDB" id="D8RTC8"/>
<dbReference type="Proteomes" id="UP000001514">
    <property type="component" value="Unassembled WGS sequence"/>
</dbReference>
<evidence type="ECO:0008006" key="5">
    <source>
        <dbReference type="Google" id="ProtNLM"/>
    </source>
</evidence>
<dbReference type="Gramene" id="EFJ13210">
    <property type="protein sequence ID" value="EFJ13210"/>
    <property type="gene ID" value="SELMODRAFT_122627"/>
</dbReference>
<dbReference type="EMBL" id="GL377589">
    <property type="protein sequence ID" value="EFJ24485.1"/>
    <property type="molecule type" value="Genomic_DNA"/>
</dbReference>
<dbReference type="InterPro" id="IPR045865">
    <property type="entry name" value="ACT-like_dom_sf"/>
</dbReference>
<dbReference type="eggNOG" id="ENOG502QVJY">
    <property type="taxonomic scope" value="Eukaryota"/>
</dbReference>
<dbReference type="FunCoup" id="D8RTC8">
    <property type="interactions" value="1684"/>
</dbReference>
<evidence type="ECO:0000313" key="2">
    <source>
        <dbReference type="EMBL" id="EFJ13210.1"/>
    </source>
</evidence>
<dbReference type="InterPro" id="IPR040217">
    <property type="entry name" value="ACR1-12"/>
</dbReference>
<keyword evidence="4" id="KW-1185">Reference proteome</keyword>
<evidence type="ECO:0000313" key="3">
    <source>
        <dbReference type="EMBL" id="EFJ24485.1"/>
    </source>
</evidence>
<dbReference type="SUPFAM" id="SSF55021">
    <property type="entry name" value="ACT-like"/>
    <property type="match status" value="1"/>
</dbReference>
<organism evidence="4">
    <name type="scientific">Selaginella moellendorffii</name>
    <name type="common">Spikemoss</name>
    <dbReference type="NCBI Taxonomy" id="88036"/>
    <lineage>
        <taxon>Eukaryota</taxon>
        <taxon>Viridiplantae</taxon>
        <taxon>Streptophyta</taxon>
        <taxon>Embryophyta</taxon>
        <taxon>Tracheophyta</taxon>
        <taxon>Lycopodiopsida</taxon>
        <taxon>Selaginellales</taxon>
        <taxon>Selaginellaceae</taxon>
        <taxon>Selaginella</taxon>
    </lineage>
</organism>
<dbReference type="PANTHER" id="PTHR31096:SF60">
    <property type="entry name" value="ACT DOMAIN-CONTAINING PROTEIN ACR12"/>
    <property type="match status" value="1"/>
</dbReference>
<proteinExistence type="predicted"/>
<dbReference type="EMBL" id="GL377634">
    <property type="protein sequence ID" value="EFJ13210.1"/>
    <property type="molecule type" value="Genomic_DNA"/>
</dbReference>
<gene>
    <name evidence="3" type="ORF">SELMODRAFT_101399</name>
    <name evidence="2" type="ORF">SELMODRAFT_122627</name>
</gene>
<accession>D8RTC8</accession>
<dbReference type="CDD" id="cd04873">
    <property type="entry name" value="ACT_UUR-ACR-like"/>
    <property type="match status" value="1"/>
</dbReference>
<dbReference type="Gramene" id="EFJ24485">
    <property type="protein sequence ID" value="EFJ24485"/>
    <property type="gene ID" value="SELMODRAFT_101399"/>
</dbReference>
<name>D8RTC8_SELML</name>
<protein>
    <recommendedName>
        <fullName evidence="5">ACT domain-containing protein</fullName>
    </recommendedName>
</protein>
<feature type="non-terminal residue" evidence="3">
    <location>
        <position position="1"/>
    </location>
</feature>
<dbReference type="HOGENOM" id="CLU_066532_1_0_1"/>
<dbReference type="PANTHER" id="PTHR31096">
    <property type="entry name" value="ACT DOMAIN-CONTAINING PROTEIN ACR4-RELATED"/>
    <property type="match status" value="1"/>
</dbReference>
<reference evidence="3 4" key="1">
    <citation type="journal article" date="2011" name="Science">
        <title>The Selaginella genome identifies genetic changes associated with the evolution of vascular plants.</title>
        <authorList>
            <person name="Banks J.A."/>
            <person name="Nishiyama T."/>
            <person name="Hasebe M."/>
            <person name="Bowman J.L."/>
            <person name="Gribskov M."/>
            <person name="dePamphilis C."/>
            <person name="Albert V.A."/>
            <person name="Aono N."/>
            <person name="Aoyama T."/>
            <person name="Ambrose B.A."/>
            <person name="Ashton N.W."/>
            <person name="Axtell M.J."/>
            <person name="Barker E."/>
            <person name="Barker M.S."/>
            <person name="Bennetzen J.L."/>
            <person name="Bonawitz N.D."/>
            <person name="Chapple C."/>
            <person name="Cheng C."/>
            <person name="Correa L.G."/>
            <person name="Dacre M."/>
            <person name="DeBarry J."/>
            <person name="Dreyer I."/>
            <person name="Elias M."/>
            <person name="Engstrom E.M."/>
            <person name="Estelle M."/>
            <person name="Feng L."/>
            <person name="Finet C."/>
            <person name="Floyd S.K."/>
            <person name="Frommer W.B."/>
            <person name="Fujita T."/>
            <person name="Gramzow L."/>
            <person name="Gutensohn M."/>
            <person name="Harholt J."/>
            <person name="Hattori M."/>
            <person name="Heyl A."/>
            <person name="Hirai T."/>
            <person name="Hiwatashi Y."/>
            <person name="Ishikawa M."/>
            <person name="Iwata M."/>
            <person name="Karol K.G."/>
            <person name="Koehler B."/>
            <person name="Kolukisaoglu U."/>
            <person name="Kubo M."/>
            <person name="Kurata T."/>
            <person name="Lalonde S."/>
            <person name="Li K."/>
            <person name="Li Y."/>
            <person name="Litt A."/>
            <person name="Lyons E."/>
            <person name="Manning G."/>
            <person name="Maruyama T."/>
            <person name="Michael T.P."/>
            <person name="Mikami K."/>
            <person name="Miyazaki S."/>
            <person name="Morinaga S."/>
            <person name="Murata T."/>
            <person name="Mueller-Roeber B."/>
            <person name="Nelson D.R."/>
            <person name="Obara M."/>
            <person name="Oguri Y."/>
            <person name="Olmstead R.G."/>
            <person name="Onodera N."/>
            <person name="Petersen B.L."/>
            <person name="Pils B."/>
            <person name="Prigge M."/>
            <person name="Rensing S.A."/>
            <person name="Riano-Pachon D.M."/>
            <person name="Roberts A.W."/>
            <person name="Sato Y."/>
            <person name="Scheller H.V."/>
            <person name="Schulz B."/>
            <person name="Schulz C."/>
            <person name="Shakirov E.V."/>
            <person name="Shibagaki N."/>
            <person name="Shinohara N."/>
            <person name="Shippen D.E."/>
            <person name="Soerensen I."/>
            <person name="Sotooka R."/>
            <person name="Sugimoto N."/>
            <person name="Sugita M."/>
            <person name="Sumikawa N."/>
            <person name="Tanurdzic M."/>
            <person name="Theissen G."/>
            <person name="Ulvskov P."/>
            <person name="Wakazuki S."/>
            <person name="Weng J.K."/>
            <person name="Willats W.W."/>
            <person name="Wipf D."/>
            <person name="Wolf P.G."/>
            <person name="Yang L."/>
            <person name="Zimmer A.D."/>
            <person name="Zhu Q."/>
            <person name="Mitros T."/>
            <person name="Hellsten U."/>
            <person name="Loque D."/>
            <person name="Otillar R."/>
            <person name="Salamov A."/>
            <person name="Schmutz J."/>
            <person name="Shapiro H."/>
            <person name="Lindquist E."/>
            <person name="Lucas S."/>
            <person name="Rokhsar D."/>
            <person name="Grigoriev I.V."/>
        </authorList>
    </citation>
    <scope>NUCLEOTIDE SEQUENCE [LARGE SCALE GENOMIC DNA]</scope>
</reference>
<dbReference type="OMA" id="DADYIPM"/>
<sequence length="210" mass="23432">EEEEVPLPIVVIDQDADPHTTVVEVSFGDRLGALLDTMKSLRDLGLTVVKGNVKMVGNTRRNRFSITRADNGRKVEDPELLESIRLTIIDNLLKYHPESSARLAMGEAFGIKPPKKQEIQTFITIKEDGSDKSLLTIETADKPGLMIEILKIINDISVSVESAEMDTEGLIAKDKFHVSYGGKALSKSLSQVLTNCLRYYLRRPVEEESY</sequence>
<dbReference type="KEGG" id="smo:SELMODRAFT_122627"/>